<feature type="transmembrane region" description="Helical" evidence="1">
    <location>
        <begin position="125"/>
        <end position="148"/>
    </location>
</feature>
<evidence type="ECO:0000313" key="2">
    <source>
        <dbReference type="EMBL" id="CEK28204.1"/>
    </source>
</evidence>
<accession>A0A0A8VJS2</accession>
<dbReference type="EMBL" id="LN681231">
    <property type="protein sequence ID" value="CEK28204.1"/>
    <property type="molecule type" value="Genomic_DNA"/>
</dbReference>
<feature type="transmembrane region" description="Helical" evidence="1">
    <location>
        <begin position="20"/>
        <end position="44"/>
    </location>
</feature>
<gene>
    <name evidence="2" type="ORF">CSF007_12325</name>
</gene>
<keyword evidence="1" id="KW-0472">Membrane</keyword>
<dbReference type="InterPro" id="IPR009476">
    <property type="entry name" value="DUF1097"/>
</dbReference>
<evidence type="ECO:0000256" key="1">
    <source>
        <dbReference type="SAM" id="Phobius"/>
    </source>
</evidence>
<feature type="transmembrane region" description="Helical" evidence="1">
    <location>
        <begin position="79"/>
        <end position="95"/>
    </location>
</feature>
<organism evidence="2">
    <name type="scientific">Yersinia ruckeri</name>
    <dbReference type="NCBI Taxonomy" id="29486"/>
    <lineage>
        <taxon>Bacteria</taxon>
        <taxon>Pseudomonadati</taxon>
        <taxon>Pseudomonadota</taxon>
        <taxon>Gammaproteobacteria</taxon>
        <taxon>Enterobacterales</taxon>
        <taxon>Yersiniaceae</taxon>
        <taxon>Yersinia</taxon>
    </lineage>
</organism>
<proteinExistence type="predicted"/>
<name>A0A0A8VJS2_YERRU</name>
<sequence length="172" mass="18557">MLMNIILMIAMTTGVLSGIWGWVAVTYGLISWAGFLGCTAYFACPQGGIKGLIISLLTVASGIFWAMLIIHGSALQPEWAIFGYFLTGIVAFLMCIQACQQWFSFVPGTFIGACATFAGNGDWQWVSVSLLVGLVFGYAMKNSGLWLAAKRDKLKNQRPQPTVSAVLDSEGN</sequence>
<keyword evidence="1" id="KW-0812">Transmembrane</keyword>
<reference evidence="2" key="1">
    <citation type="journal article" date="2015" name="Genome Announc.">
        <title>Complete Genome Sequence of Yersinia ruckeri Strain CSF007-82, Etiologic Agent of Red Mouth Disease in Salmonid Fish.</title>
        <authorList>
            <person name="Nelson M.C."/>
            <person name="LaPatra S.E."/>
            <person name="Welch T.J."/>
            <person name="Graf J."/>
        </authorList>
    </citation>
    <scope>NUCLEOTIDE SEQUENCE</scope>
    <source>
        <strain evidence="2">CSF007-82</strain>
    </source>
</reference>
<protein>
    <submittedName>
        <fullName evidence="2">Glutathione-regulated potassium-efflux system protein</fullName>
    </submittedName>
</protein>
<keyword evidence="1" id="KW-1133">Transmembrane helix</keyword>
<dbReference type="Pfam" id="PF06496">
    <property type="entry name" value="DUF1097"/>
    <property type="match status" value="1"/>
</dbReference>
<feature type="transmembrane region" description="Helical" evidence="1">
    <location>
        <begin position="51"/>
        <end position="73"/>
    </location>
</feature>
<dbReference type="AlphaFoldDB" id="A0A0A8VJS2"/>